<evidence type="ECO:0000313" key="2">
    <source>
        <dbReference type="EMBL" id="NYT28525.1"/>
    </source>
</evidence>
<evidence type="ECO:0008006" key="4">
    <source>
        <dbReference type="Google" id="ProtNLM"/>
    </source>
</evidence>
<feature type="transmembrane region" description="Helical" evidence="1">
    <location>
        <begin position="12"/>
        <end position="34"/>
    </location>
</feature>
<accession>A0A853FA67</accession>
<feature type="transmembrane region" description="Helical" evidence="1">
    <location>
        <begin position="88"/>
        <end position="111"/>
    </location>
</feature>
<dbReference type="AlphaFoldDB" id="A0A853FA67"/>
<proteinExistence type="predicted"/>
<keyword evidence="1" id="KW-1133">Transmembrane helix</keyword>
<dbReference type="EMBL" id="JACCHT010000002">
    <property type="protein sequence ID" value="NYT28525.1"/>
    <property type="molecule type" value="Genomic_DNA"/>
</dbReference>
<sequence length="172" mass="19402">MGSTIPEINIFYGITTTTLVVLSSTALVVFKYIIDSIQSDAKSCDDSIKELDNKEKACDDAVLDILGNNTQILKTKYENLSTNIFWEYYALFLVIFLSAISILVTLSSGVFDLSISIKWILSINLLSIIIYIAAFLGLLWNVRQKKRFLKTIISESKMFIKSIDDTNTYTRA</sequence>
<organism evidence="2 3">
    <name type="scientific">Candidatus Thiodubiliella endoseptemdiera</name>
    <dbReference type="NCBI Taxonomy" id="2738886"/>
    <lineage>
        <taxon>Bacteria</taxon>
        <taxon>Pseudomonadati</taxon>
        <taxon>Pseudomonadota</taxon>
        <taxon>Gammaproteobacteria</taxon>
        <taxon>Candidatus Pseudothioglobaceae</taxon>
        <taxon>Candidatus Thiodubiliella</taxon>
    </lineage>
</organism>
<keyword evidence="1" id="KW-0472">Membrane</keyword>
<feature type="transmembrane region" description="Helical" evidence="1">
    <location>
        <begin position="117"/>
        <end position="140"/>
    </location>
</feature>
<keyword evidence="1" id="KW-0812">Transmembrane</keyword>
<evidence type="ECO:0000313" key="3">
    <source>
        <dbReference type="Proteomes" id="UP000568751"/>
    </source>
</evidence>
<dbReference type="Proteomes" id="UP000568751">
    <property type="component" value="Unassembled WGS sequence"/>
</dbReference>
<comment type="caution">
    <text evidence="2">The sequence shown here is derived from an EMBL/GenBank/DDBJ whole genome shotgun (WGS) entry which is preliminary data.</text>
</comment>
<name>A0A853FA67_9GAMM</name>
<protein>
    <recommendedName>
        <fullName evidence="4">DUF2721 domain-containing protein</fullName>
    </recommendedName>
</protein>
<evidence type="ECO:0000256" key="1">
    <source>
        <dbReference type="SAM" id="Phobius"/>
    </source>
</evidence>
<gene>
    <name evidence="2" type="ORF">H0A76_12095</name>
</gene>
<reference evidence="2 3" key="1">
    <citation type="submission" date="2020-05" db="EMBL/GenBank/DDBJ databases">
        <title>Horizontal transmission and recombination maintain forever young bacterial symbiont genomes.</title>
        <authorList>
            <person name="Russell S.L."/>
            <person name="Pepper-Tunick E."/>
            <person name="Svedberg J."/>
            <person name="Byrne A."/>
            <person name="Ruelas Castillo J."/>
            <person name="Vollmers C."/>
            <person name="Beinart R.A."/>
            <person name="Corbett-Detig R."/>
        </authorList>
    </citation>
    <scope>NUCLEOTIDE SEQUENCE [LARGE SCALE GENOMIC DNA]</scope>
    <source>
        <strain evidence="2">455</strain>
    </source>
</reference>